<dbReference type="AlphaFoldDB" id="A0A6C0F6K4"/>
<reference evidence="1" key="1">
    <citation type="journal article" date="2020" name="Nature">
        <title>Giant virus diversity and host interactions through global metagenomics.</title>
        <authorList>
            <person name="Schulz F."/>
            <person name="Roux S."/>
            <person name="Paez-Espino D."/>
            <person name="Jungbluth S."/>
            <person name="Walsh D.A."/>
            <person name="Denef V.J."/>
            <person name="McMahon K.D."/>
            <person name="Konstantinidis K.T."/>
            <person name="Eloe-Fadrosh E.A."/>
            <person name="Kyrpides N.C."/>
            <person name="Woyke T."/>
        </authorList>
    </citation>
    <scope>NUCLEOTIDE SEQUENCE</scope>
    <source>
        <strain evidence="1">GVMAG-S-ERX555997-44</strain>
    </source>
</reference>
<protein>
    <submittedName>
        <fullName evidence="1">Uncharacterized protein</fullName>
    </submittedName>
</protein>
<dbReference type="EMBL" id="MN738796">
    <property type="protein sequence ID" value="QHT37436.1"/>
    <property type="molecule type" value="Genomic_DNA"/>
</dbReference>
<evidence type="ECO:0000313" key="1">
    <source>
        <dbReference type="EMBL" id="QHT37436.1"/>
    </source>
</evidence>
<proteinExistence type="predicted"/>
<name>A0A6C0F6K4_9ZZZZ</name>
<accession>A0A6C0F6K4</accession>
<sequence length="352" mass="41557">MNEIVDRRNIKDFKTITFSKYKKSDAKKELVKSLLSGKLEDASYWSAEFISAGQFLYLWEIFILVISKNIHIGNPKLPIYLDMRINAFKDILNGGYSNNILKMRNNEKIRKLFAEVCCVICYSKKKNSYDVPKISESDFDFFYLTNKLSAKNKKHGRQSFKNEDPSEIFVAINELAWNISNKNKDTYKAIYWVEWILEYHKICKKKKIQKICARRQYPVEGKFQKEMVWIIWDVILVESKKRGDGLLKINTSLLNIFCLKYQESIKFKRKLIIYYALSMLTENYDLKLPVLKNVEIAEKIKSKINIIYKEIKKSEEKPATDYLFNNSINNGNLEKTIDKIDKLNTMTFIPRN</sequence>
<organism evidence="1">
    <name type="scientific">viral metagenome</name>
    <dbReference type="NCBI Taxonomy" id="1070528"/>
    <lineage>
        <taxon>unclassified sequences</taxon>
        <taxon>metagenomes</taxon>
        <taxon>organismal metagenomes</taxon>
    </lineage>
</organism>